<sequence length="105" mass="11824">MAFYEPEYGGVHNVYVAGDTLYMSAYNAGFRTFDISGELRGDLRAQQREMVHVNTADMDGFVKNAAMTWGVVVRNGLAYVNDMYNGLWIVRMDPKPEPKKNAIVP</sequence>
<gene>
    <name evidence="1" type="ORF">GEMMAAP_01125</name>
</gene>
<dbReference type="Proteomes" id="UP000076404">
    <property type="component" value="Chromosome"/>
</dbReference>
<proteinExistence type="predicted"/>
<dbReference type="AlphaFoldDB" id="A0A143BGV0"/>
<organism evidence="1 2">
    <name type="scientific">Gemmatimonas phototrophica</name>
    <dbReference type="NCBI Taxonomy" id="1379270"/>
    <lineage>
        <taxon>Bacteria</taxon>
        <taxon>Pseudomonadati</taxon>
        <taxon>Gemmatimonadota</taxon>
        <taxon>Gemmatimonadia</taxon>
        <taxon>Gemmatimonadales</taxon>
        <taxon>Gemmatimonadaceae</taxon>
        <taxon>Gemmatimonas</taxon>
    </lineage>
</organism>
<dbReference type="STRING" id="1379270.GEMMAAP_01125"/>
<dbReference type="KEGG" id="gph:GEMMAAP_01125"/>
<reference evidence="1 2" key="2">
    <citation type="journal article" date="2016" name="Environ. Microbiol. Rep.">
        <title>Metagenomic evidence for the presence of phototrophic Gemmatimonadetes bacteria in diverse environments.</title>
        <authorList>
            <person name="Zeng Y."/>
            <person name="Baumbach J."/>
            <person name="Barbosa E.G."/>
            <person name="Azevedo V."/>
            <person name="Zhang C."/>
            <person name="Koblizek M."/>
        </authorList>
    </citation>
    <scope>NUCLEOTIDE SEQUENCE [LARGE SCALE GENOMIC DNA]</scope>
    <source>
        <strain evidence="1 2">AP64</strain>
    </source>
</reference>
<dbReference type="eggNOG" id="COG5276">
    <property type="taxonomic scope" value="Bacteria"/>
</dbReference>
<evidence type="ECO:0000313" key="2">
    <source>
        <dbReference type="Proteomes" id="UP000076404"/>
    </source>
</evidence>
<reference evidence="1 2" key="1">
    <citation type="journal article" date="2014" name="Proc. Natl. Acad. Sci. U.S.A.">
        <title>Functional type 2 photosynthetic reaction centers found in the rare bacterial phylum Gemmatimonadetes.</title>
        <authorList>
            <person name="Zeng Y."/>
            <person name="Feng F."/>
            <person name="Medova H."/>
            <person name="Dean J."/>
            <person name="Koblizek M."/>
        </authorList>
    </citation>
    <scope>NUCLEOTIDE SEQUENCE [LARGE SCALE GENOMIC DNA]</scope>
    <source>
        <strain evidence="1 2">AP64</strain>
    </source>
</reference>
<dbReference type="EMBL" id="CP011454">
    <property type="protein sequence ID" value="AMW03823.1"/>
    <property type="molecule type" value="Genomic_DNA"/>
</dbReference>
<keyword evidence="2" id="KW-1185">Reference proteome</keyword>
<name>A0A143BGV0_9BACT</name>
<evidence type="ECO:0000313" key="1">
    <source>
        <dbReference type="EMBL" id="AMW03823.1"/>
    </source>
</evidence>
<protein>
    <submittedName>
        <fullName evidence="1">Uncharacterized protein</fullName>
    </submittedName>
</protein>
<accession>A0A143BGV0</accession>